<dbReference type="InterPro" id="IPR002871">
    <property type="entry name" value="NIF_FeS_clus_asmbl_NifU_N"/>
</dbReference>
<dbReference type="GO" id="GO:0005506">
    <property type="term" value="F:iron ion binding"/>
    <property type="evidence" value="ECO:0007669"/>
    <property type="project" value="InterPro"/>
</dbReference>
<accession>A0A398AX44</accession>
<dbReference type="PANTHER" id="PTHR10093">
    <property type="entry name" value="IRON-SULFUR CLUSTER ASSEMBLY ENZYME NIFU HOMOLOG"/>
    <property type="match status" value="1"/>
</dbReference>
<dbReference type="Gene3D" id="3.90.1010.10">
    <property type="match status" value="1"/>
</dbReference>
<dbReference type="GO" id="GO:0051536">
    <property type="term" value="F:iron-sulfur cluster binding"/>
    <property type="evidence" value="ECO:0007669"/>
    <property type="project" value="InterPro"/>
</dbReference>
<dbReference type="CDD" id="cd06664">
    <property type="entry name" value="IscU_like"/>
    <property type="match status" value="1"/>
</dbReference>
<dbReference type="OrthoDB" id="9804157at2"/>
<proteinExistence type="predicted"/>
<evidence type="ECO:0000259" key="1">
    <source>
        <dbReference type="Pfam" id="PF01592"/>
    </source>
</evidence>
<name>A0A398AX44_9BACI</name>
<keyword evidence="3" id="KW-1185">Reference proteome</keyword>
<evidence type="ECO:0000313" key="2">
    <source>
        <dbReference type="EMBL" id="RID82222.1"/>
    </source>
</evidence>
<gene>
    <name evidence="2" type="ORF">D1970_19500</name>
</gene>
<dbReference type="SUPFAM" id="SSF82649">
    <property type="entry name" value="SufE/NifU"/>
    <property type="match status" value="1"/>
</dbReference>
<dbReference type="EMBL" id="QWVT01000040">
    <property type="protein sequence ID" value="RID82222.1"/>
    <property type="molecule type" value="Genomic_DNA"/>
</dbReference>
<comment type="caution">
    <text evidence="2">The sequence shown here is derived from an EMBL/GenBank/DDBJ whole genome shotgun (WGS) entry which is preliminary data.</text>
</comment>
<dbReference type="Proteomes" id="UP000265816">
    <property type="component" value="Unassembled WGS sequence"/>
</dbReference>
<sequence length="131" mass="14700">MYNEIISEHFMNPRNIGELESPDYIVEVSNPICGDTVHVFLNVSPNKTITALKYLAYGCSGSIATASILSEKMINQGLHALKAFSRKDIETLLGELEPSQLHCIDFGLEVLKKCAEPELHIYEKKEFLVED</sequence>
<protein>
    <submittedName>
        <fullName evidence="2">Iron-sulfur cluster assembly scaffold protein</fullName>
    </submittedName>
</protein>
<dbReference type="GO" id="GO:0016226">
    <property type="term" value="P:iron-sulfur cluster assembly"/>
    <property type="evidence" value="ECO:0007669"/>
    <property type="project" value="InterPro"/>
</dbReference>
<dbReference type="AlphaFoldDB" id="A0A398AX44"/>
<evidence type="ECO:0000313" key="3">
    <source>
        <dbReference type="Proteomes" id="UP000265816"/>
    </source>
</evidence>
<dbReference type="RefSeq" id="WP_119114529.1">
    <property type="nucleotide sequence ID" value="NZ_CBCSEO010000018.1"/>
</dbReference>
<feature type="domain" description="NIF system FeS cluster assembly NifU N-terminal" evidence="1">
    <location>
        <begin position="1"/>
        <end position="115"/>
    </location>
</feature>
<dbReference type="Pfam" id="PF01592">
    <property type="entry name" value="NifU_N"/>
    <property type="match status" value="1"/>
</dbReference>
<reference evidence="2 3" key="1">
    <citation type="submission" date="2018-08" db="EMBL/GenBank/DDBJ databases">
        <title>Bacillus jemisoniae sp. nov., Bacillus chryseoplanitiae sp. nov., Bacillus resnikiae sp. nov., and Bacillus frankliniae sp. nov., isolated from Viking spacecraft and associated surfaces.</title>
        <authorList>
            <person name="Seuylemezian A."/>
            <person name="Vaishampayan P."/>
        </authorList>
    </citation>
    <scope>NUCLEOTIDE SEQUENCE [LARGE SCALE GENOMIC DNA]</scope>
    <source>
        <strain evidence="2 3">JJ-247</strain>
    </source>
</reference>
<organism evidence="2 3">
    <name type="scientific">Mesobacillus zeae</name>
    <dbReference type="NCBI Taxonomy" id="1917180"/>
    <lineage>
        <taxon>Bacteria</taxon>
        <taxon>Bacillati</taxon>
        <taxon>Bacillota</taxon>
        <taxon>Bacilli</taxon>
        <taxon>Bacillales</taxon>
        <taxon>Bacillaceae</taxon>
        <taxon>Mesobacillus</taxon>
    </lineage>
</organism>